<sequence length="60" mass="7445">MEKGCKAEIMKNKFKWLMVIQCDDILSFFVMKYHQYYNFLYLVHEIKDLVVFSEMRSQRK</sequence>
<gene>
    <name evidence="1" type="ORF">XCR1_3380001</name>
</gene>
<organism evidence="1 2">
    <name type="scientific">Xenorhabdus cabanillasii JM26</name>
    <dbReference type="NCBI Taxonomy" id="1427517"/>
    <lineage>
        <taxon>Bacteria</taxon>
        <taxon>Pseudomonadati</taxon>
        <taxon>Pseudomonadota</taxon>
        <taxon>Gammaproteobacteria</taxon>
        <taxon>Enterobacterales</taxon>
        <taxon>Morganellaceae</taxon>
        <taxon>Xenorhabdus</taxon>
    </lineage>
</organism>
<evidence type="ECO:0000313" key="1">
    <source>
        <dbReference type="EMBL" id="CDL86433.1"/>
    </source>
</evidence>
<comment type="caution">
    <text evidence="1">The sequence shown here is derived from an EMBL/GenBank/DDBJ whole genome shotgun (WGS) entry which is preliminary data.</text>
</comment>
<dbReference type="Proteomes" id="UP000019197">
    <property type="component" value="Unassembled WGS sequence"/>
</dbReference>
<evidence type="ECO:0000313" key="2">
    <source>
        <dbReference type="Proteomes" id="UP000019197"/>
    </source>
</evidence>
<name>W1J8V9_9GAMM</name>
<dbReference type="AlphaFoldDB" id="W1J8V9"/>
<reference evidence="1 2" key="1">
    <citation type="submission" date="2013-11" db="EMBL/GenBank/DDBJ databases">
        <title>Draft genome sequence and annotation of the entomopathogenic bacterium, Xenorhabdus cabanillasi strain JM26.</title>
        <authorList>
            <person name="Gualtieri M."/>
            <person name="Ogier J.C."/>
            <person name="Pages S."/>
            <person name="Givaudan A."/>
            <person name="Gaudriault S."/>
        </authorList>
    </citation>
    <scope>NUCLEOTIDE SEQUENCE [LARGE SCALE GENOMIC DNA]</scope>
    <source>
        <strain evidence="1 2">JM26</strain>
    </source>
</reference>
<proteinExistence type="predicted"/>
<accession>W1J8V9</accession>
<dbReference type="EMBL" id="CBXE010000266">
    <property type="protein sequence ID" value="CDL86433.1"/>
    <property type="molecule type" value="Genomic_DNA"/>
</dbReference>
<protein>
    <submittedName>
        <fullName evidence="1">Uncharacterized protein</fullName>
    </submittedName>
</protein>